<dbReference type="AlphaFoldDB" id="A0AAV5LCE2"/>
<evidence type="ECO:0008006" key="4">
    <source>
        <dbReference type="Google" id="ProtNLM"/>
    </source>
</evidence>
<proteinExistence type="predicted"/>
<gene>
    <name evidence="2" type="ORF">SLEP1_g42947</name>
</gene>
<reference evidence="2 3" key="1">
    <citation type="journal article" date="2021" name="Commun. Biol.">
        <title>The genome of Shorea leprosula (Dipterocarpaceae) highlights the ecological relevance of drought in aseasonal tropical rainforests.</title>
        <authorList>
            <person name="Ng K.K.S."/>
            <person name="Kobayashi M.J."/>
            <person name="Fawcett J.A."/>
            <person name="Hatakeyama M."/>
            <person name="Paape T."/>
            <person name="Ng C.H."/>
            <person name="Ang C.C."/>
            <person name="Tnah L.H."/>
            <person name="Lee C.T."/>
            <person name="Nishiyama T."/>
            <person name="Sese J."/>
            <person name="O'Brien M.J."/>
            <person name="Copetti D."/>
            <person name="Mohd Noor M.I."/>
            <person name="Ong R.C."/>
            <person name="Putra M."/>
            <person name="Sireger I.Z."/>
            <person name="Indrioko S."/>
            <person name="Kosugi Y."/>
            <person name="Izuno A."/>
            <person name="Isagi Y."/>
            <person name="Lee S.L."/>
            <person name="Shimizu K.K."/>
        </authorList>
    </citation>
    <scope>NUCLEOTIDE SEQUENCE [LARGE SCALE GENOMIC DNA]</scope>
    <source>
        <strain evidence="2">214</strain>
    </source>
</reference>
<keyword evidence="1" id="KW-0472">Membrane</keyword>
<keyword evidence="3" id="KW-1185">Reference proteome</keyword>
<evidence type="ECO:0000313" key="2">
    <source>
        <dbReference type="EMBL" id="GKV34584.1"/>
    </source>
</evidence>
<organism evidence="2 3">
    <name type="scientific">Rubroshorea leprosula</name>
    <dbReference type="NCBI Taxonomy" id="152421"/>
    <lineage>
        <taxon>Eukaryota</taxon>
        <taxon>Viridiplantae</taxon>
        <taxon>Streptophyta</taxon>
        <taxon>Embryophyta</taxon>
        <taxon>Tracheophyta</taxon>
        <taxon>Spermatophyta</taxon>
        <taxon>Magnoliopsida</taxon>
        <taxon>eudicotyledons</taxon>
        <taxon>Gunneridae</taxon>
        <taxon>Pentapetalae</taxon>
        <taxon>rosids</taxon>
        <taxon>malvids</taxon>
        <taxon>Malvales</taxon>
        <taxon>Dipterocarpaceae</taxon>
        <taxon>Rubroshorea</taxon>
    </lineage>
</organism>
<comment type="caution">
    <text evidence="2">The sequence shown here is derived from an EMBL/GenBank/DDBJ whole genome shotgun (WGS) entry which is preliminary data.</text>
</comment>
<accession>A0AAV5LCE2</accession>
<keyword evidence="1" id="KW-0812">Transmembrane</keyword>
<keyword evidence="1" id="KW-1133">Transmembrane helix</keyword>
<dbReference type="EMBL" id="BPVZ01000106">
    <property type="protein sequence ID" value="GKV34584.1"/>
    <property type="molecule type" value="Genomic_DNA"/>
</dbReference>
<evidence type="ECO:0000256" key="1">
    <source>
        <dbReference type="SAM" id="Phobius"/>
    </source>
</evidence>
<protein>
    <recommendedName>
        <fullName evidence="4">ATP synthase F0 subunit 8</fullName>
    </recommendedName>
</protein>
<name>A0AAV5LCE2_9ROSI</name>
<evidence type="ECO:0000313" key="3">
    <source>
        <dbReference type="Proteomes" id="UP001054252"/>
    </source>
</evidence>
<dbReference type="Proteomes" id="UP001054252">
    <property type="component" value="Unassembled WGS sequence"/>
</dbReference>
<sequence length="43" mass="5201">MPMEYVFLYSFWAFLLLDFLFYNGFWDFGFKHIGNGSNMCICD</sequence>
<feature type="transmembrane region" description="Helical" evidence="1">
    <location>
        <begin position="6"/>
        <end position="25"/>
    </location>
</feature>